<dbReference type="AlphaFoldDB" id="A0A8D2L1R3"/>
<feature type="transmembrane region" description="Helical" evidence="9">
    <location>
        <begin position="135"/>
        <end position="154"/>
    </location>
</feature>
<keyword evidence="6 8" id="KW-0472">Membrane</keyword>
<organism evidence="10 11">
    <name type="scientific">Varanus komodoensis</name>
    <name type="common">Komodo dragon</name>
    <dbReference type="NCBI Taxonomy" id="61221"/>
    <lineage>
        <taxon>Eukaryota</taxon>
        <taxon>Metazoa</taxon>
        <taxon>Chordata</taxon>
        <taxon>Craniata</taxon>
        <taxon>Vertebrata</taxon>
        <taxon>Euteleostomi</taxon>
        <taxon>Lepidosauria</taxon>
        <taxon>Squamata</taxon>
        <taxon>Bifurcata</taxon>
        <taxon>Unidentata</taxon>
        <taxon>Episquamata</taxon>
        <taxon>Toxicofera</taxon>
        <taxon>Anguimorpha</taxon>
        <taxon>Paleoanguimorpha</taxon>
        <taxon>Varanoidea</taxon>
        <taxon>Varanidae</taxon>
        <taxon>Varanus</taxon>
    </lineage>
</organism>
<evidence type="ECO:0000256" key="8">
    <source>
        <dbReference type="PIRNR" id="PIRNR016502"/>
    </source>
</evidence>
<dbReference type="Ensembl" id="ENSVKKT00000015811.1">
    <property type="protein sequence ID" value="ENSVKKP00000015441.1"/>
    <property type="gene ID" value="ENSVKKG00000010568.1"/>
</dbReference>
<dbReference type="Gene3D" id="1.10.3430.10">
    <property type="entry name" value="Ammonium transporter AmtB like domains"/>
    <property type="match status" value="1"/>
</dbReference>
<protein>
    <recommendedName>
        <fullName evidence="8">Urea transporter</fullName>
    </recommendedName>
</protein>
<dbReference type="Pfam" id="PF03253">
    <property type="entry name" value="UT"/>
    <property type="match status" value="1"/>
</dbReference>
<comment type="similarity">
    <text evidence="2 8">Belongs to the urea transporter family.</text>
</comment>
<evidence type="ECO:0000313" key="11">
    <source>
        <dbReference type="Proteomes" id="UP000694545"/>
    </source>
</evidence>
<comment type="catalytic activity">
    <reaction evidence="7">
        <text>urea(in) = urea(out)</text>
        <dbReference type="Rhea" id="RHEA:32799"/>
        <dbReference type="ChEBI" id="CHEBI:16199"/>
    </reaction>
</comment>
<evidence type="ECO:0000256" key="2">
    <source>
        <dbReference type="ARBA" id="ARBA00005914"/>
    </source>
</evidence>
<evidence type="ECO:0000256" key="4">
    <source>
        <dbReference type="ARBA" id="ARBA00022692"/>
    </source>
</evidence>
<feature type="transmembrane region" description="Helical" evidence="9">
    <location>
        <begin position="110"/>
        <end position="129"/>
    </location>
</feature>
<feature type="transmembrane region" description="Helical" evidence="9">
    <location>
        <begin position="84"/>
        <end position="103"/>
    </location>
</feature>
<keyword evidence="8" id="KW-0813">Transport</keyword>
<evidence type="ECO:0000313" key="10">
    <source>
        <dbReference type="Ensembl" id="ENSVKKP00000015441.1"/>
    </source>
</evidence>
<comment type="subcellular location">
    <subcellularLocation>
        <location evidence="1">Cell membrane</location>
        <topology evidence="1">Multi-pass membrane protein</topology>
    </subcellularLocation>
</comment>
<keyword evidence="3 8" id="KW-1003">Cell membrane</keyword>
<reference evidence="10" key="2">
    <citation type="submission" date="2025-09" db="UniProtKB">
        <authorList>
            <consortium name="Ensembl"/>
        </authorList>
    </citation>
    <scope>IDENTIFICATION</scope>
</reference>
<sequence>MDIETAAEKSNKTQTWTVESWRQFCRAVNYVTGDMKAFGDWLKDKPLLFQFPVWILRGISQVMFVNNPLSGLIMLAGFLVQSPWLTLTCCVGVVVSTVTALILRQERSAITAGLHSYNGVLVGMLMAVFSDKGDYYWWLLLPVGLMSMTCPLFTSALGSLLSKWDLPVFTLPFNLALSLFIGATGHYNPFFPTARIQPIASGPNTTWSEVQVSLLLQSIPVGVGQVYGCDNPWTGGIILLAVFISSPLIFMHAVIGSAVGVPAALSLAAPFSKIYSGLWSYNSCLSCIAIGGMFFAFTWQAFLLAIACGRYPVLLLIPTISEAATFQDRTWLGSKHLHGLCTG</sequence>
<keyword evidence="5 9" id="KW-1133">Transmembrane helix</keyword>
<dbReference type="GO" id="GO:0015204">
    <property type="term" value="F:urea transmembrane transporter activity"/>
    <property type="evidence" value="ECO:0007669"/>
    <property type="project" value="InterPro"/>
</dbReference>
<feature type="transmembrane region" description="Helical" evidence="9">
    <location>
        <begin position="237"/>
        <end position="267"/>
    </location>
</feature>
<proteinExistence type="inferred from homology"/>
<evidence type="ECO:0000256" key="7">
    <source>
        <dbReference type="ARBA" id="ARBA00033993"/>
    </source>
</evidence>
<dbReference type="InterPro" id="IPR029020">
    <property type="entry name" value="Ammonium/urea_transptr"/>
</dbReference>
<dbReference type="InterPro" id="IPR004937">
    <property type="entry name" value="Urea_transporter"/>
</dbReference>
<evidence type="ECO:0000256" key="3">
    <source>
        <dbReference type="ARBA" id="ARBA00022475"/>
    </source>
</evidence>
<dbReference type="PANTHER" id="PTHR10464:SF4">
    <property type="entry name" value="UREA TRANSPORTER"/>
    <property type="match status" value="1"/>
</dbReference>
<name>A0A8D2L1R3_VARKO</name>
<dbReference type="GO" id="GO:0005886">
    <property type="term" value="C:plasma membrane"/>
    <property type="evidence" value="ECO:0007669"/>
    <property type="project" value="UniProtKB-SubCell"/>
</dbReference>
<dbReference type="PIRSF" id="PIRSF016502">
    <property type="entry name" value="Urea_transporter"/>
    <property type="match status" value="1"/>
</dbReference>
<feature type="transmembrane region" description="Helical" evidence="9">
    <location>
        <begin position="54"/>
        <end position="78"/>
    </location>
</feature>
<evidence type="ECO:0000256" key="9">
    <source>
        <dbReference type="SAM" id="Phobius"/>
    </source>
</evidence>
<evidence type="ECO:0000256" key="5">
    <source>
        <dbReference type="ARBA" id="ARBA00022989"/>
    </source>
</evidence>
<dbReference type="PANTHER" id="PTHR10464">
    <property type="entry name" value="UREA TRANSPORTER"/>
    <property type="match status" value="1"/>
</dbReference>
<dbReference type="Proteomes" id="UP000694545">
    <property type="component" value="Unplaced"/>
</dbReference>
<accession>A0A8D2L1R3</accession>
<evidence type="ECO:0000256" key="1">
    <source>
        <dbReference type="ARBA" id="ARBA00004651"/>
    </source>
</evidence>
<dbReference type="OMA" id="YFPEVKI"/>
<evidence type="ECO:0000256" key="6">
    <source>
        <dbReference type="ARBA" id="ARBA00023136"/>
    </source>
</evidence>
<keyword evidence="11" id="KW-1185">Reference proteome</keyword>
<feature type="transmembrane region" description="Helical" evidence="9">
    <location>
        <begin position="279"/>
        <end position="302"/>
    </location>
</feature>
<keyword evidence="4 9" id="KW-0812">Transmembrane</keyword>
<reference evidence="10" key="1">
    <citation type="submission" date="2025-08" db="UniProtKB">
        <authorList>
            <consortium name="Ensembl"/>
        </authorList>
    </citation>
    <scope>IDENTIFICATION</scope>
</reference>
<feature type="transmembrane region" description="Helical" evidence="9">
    <location>
        <begin position="166"/>
        <end position="187"/>
    </location>
</feature>